<proteinExistence type="inferred from homology"/>
<dbReference type="SUPFAM" id="SSF50630">
    <property type="entry name" value="Acid proteases"/>
    <property type="match status" value="1"/>
</dbReference>
<dbReference type="EMBL" id="JAUIZM010000008">
    <property type="protein sequence ID" value="KAK1371947.1"/>
    <property type="molecule type" value="Genomic_DNA"/>
</dbReference>
<dbReference type="GO" id="GO:0006508">
    <property type="term" value="P:proteolysis"/>
    <property type="evidence" value="ECO:0007669"/>
    <property type="project" value="InterPro"/>
</dbReference>
<dbReference type="Pfam" id="PF14541">
    <property type="entry name" value="TAXi_C"/>
    <property type="match status" value="1"/>
</dbReference>
<keyword evidence="3" id="KW-0964">Secreted</keyword>
<feature type="chain" id="PRO_5041942396" evidence="5">
    <location>
        <begin position="26"/>
        <end position="444"/>
    </location>
</feature>
<dbReference type="AlphaFoldDB" id="A0AAD8HR84"/>
<dbReference type="PANTHER" id="PTHR47965">
    <property type="entry name" value="ASPARTYL PROTEASE-RELATED"/>
    <property type="match status" value="1"/>
</dbReference>
<gene>
    <name evidence="7" type="ORF">POM88_038039</name>
</gene>
<evidence type="ECO:0000256" key="1">
    <source>
        <dbReference type="ARBA" id="ARBA00004239"/>
    </source>
</evidence>
<keyword evidence="8" id="KW-1185">Reference proteome</keyword>
<comment type="subcellular location">
    <subcellularLocation>
        <location evidence="1">Secreted</location>
        <location evidence="1">Extracellular space</location>
    </subcellularLocation>
</comment>
<dbReference type="InterPro" id="IPR032861">
    <property type="entry name" value="TAXi_N"/>
</dbReference>
<dbReference type="Pfam" id="PF14543">
    <property type="entry name" value="TAXi_N"/>
    <property type="match status" value="1"/>
</dbReference>
<evidence type="ECO:0000256" key="5">
    <source>
        <dbReference type="SAM" id="SignalP"/>
    </source>
</evidence>
<dbReference type="InterPro" id="IPR033121">
    <property type="entry name" value="PEPTIDASE_A1"/>
</dbReference>
<reference evidence="7" key="2">
    <citation type="submission" date="2023-05" db="EMBL/GenBank/DDBJ databases">
        <authorList>
            <person name="Schelkunov M.I."/>
        </authorList>
    </citation>
    <scope>NUCLEOTIDE SEQUENCE</scope>
    <source>
        <strain evidence="7">Hsosn_3</strain>
        <tissue evidence="7">Leaf</tissue>
    </source>
</reference>
<sequence length="444" mass="49067">MPSSIHNYGLIFLFSAVAIFSVASAAKFKQPKPPTAFLFPIGKDTKTLQYYTALDISSQRNDVRLVLDLGGQHIWFNCDAKELSTFKPLSCRSKQCKEYERLRCMFCGDPDPADNVGCFKDSCVVDFRNPFSKRDMSRGLGDDALFVDSTNGLSVGLSYKFPKPFPFSCVSANLLEGLYSEAKGMAGLMNTTTSLHAQLSTQFKIPHKFALCLPSTSDYVPGHMFIGGRPYTFPPYYKDIGRELITAKLVSYPVNTRRVFNVGDPFDEYFIDVKSISVDHKLVSFNASLLSIDEEGYGGTTLSTVTPYTQLEASIYEGLVSAFTKAAAFRKMKRVSSVAPFGACYNAKSIAKSQTGPVVPYIDINLAGGKQHWRFYGANSMVSVNKDVLCLAFVDRASNPRTSVVIGGHQMENYLIEFDLVTPKVGISTSLLFRNTTCSQSRVM</sequence>
<comment type="caution">
    <text evidence="7">The sequence shown here is derived from an EMBL/GenBank/DDBJ whole genome shotgun (WGS) entry which is preliminary data.</text>
</comment>
<dbReference type="InterPro" id="IPR021109">
    <property type="entry name" value="Peptidase_aspartic_dom_sf"/>
</dbReference>
<accession>A0AAD8HR84</accession>
<dbReference type="InterPro" id="IPR032799">
    <property type="entry name" value="TAXi_C"/>
</dbReference>
<dbReference type="PANTHER" id="PTHR47965:SF68">
    <property type="entry name" value="BASIC 7S GLOBULIN-LIKE"/>
    <property type="match status" value="1"/>
</dbReference>
<dbReference type="FunFam" id="2.40.70.10:FF:000041">
    <property type="entry name" value="Basic 7S globulin"/>
    <property type="match status" value="1"/>
</dbReference>
<comment type="similarity">
    <text evidence="2">Belongs to the peptidase A1 family.</text>
</comment>
<dbReference type="Proteomes" id="UP001237642">
    <property type="component" value="Unassembled WGS sequence"/>
</dbReference>
<evidence type="ECO:0000256" key="4">
    <source>
        <dbReference type="ARBA" id="ARBA00022729"/>
    </source>
</evidence>
<keyword evidence="4 5" id="KW-0732">Signal</keyword>
<dbReference type="Gene3D" id="2.40.70.10">
    <property type="entry name" value="Acid Proteases"/>
    <property type="match status" value="2"/>
</dbReference>
<dbReference type="InterPro" id="IPR001461">
    <property type="entry name" value="Aspartic_peptidase_A1"/>
</dbReference>
<evidence type="ECO:0000313" key="7">
    <source>
        <dbReference type="EMBL" id="KAK1371947.1"/>
    </source>
</evidence>
<evidence type="ECO:0000256" key="2">
    <source>
        <dbReference type="ARBA" id="ARBA00007447"/>
    </source>
</evidence>
<dbReference type="GO" id="GO:0005576">
    <property type="term" value="C:extracellular region"/>
    <property type="evidence" value="ECO:0007669"/>
    <property type="project" value="UniProtKB-SubCell"/>
</dbReference>
<protein>
    <submittedName>
        <fullName evidence="7">Extracellular dermal glycoprotein</fullName>
    </submittedName>
</protein>
<feature type="signal peptide" evidence="5">
    <location>
        <begin position="1"/>
        <end position="25"/>
    </location>
</feature>
<reference evidence="7" key="1">
    <citation type="submission" date="2023-02" db="EMBL/GenBank/DDBJ databases">
        <title>Genome of toxic invasive species Heracleum sosnowskyi carries increased number of genes despite the absence of recent whole-genome duplications.</title>
        <authorList>
            <person name="Schelkunov M."/>
            <person name="Shtratnikova V."/>
            <person name="Makarenko M."/>
            <person name="Klepikova A."/>
            <person name="Omelchenko D."/>
            <person name="Novikova G."/>
            <person name="Obukhova E."/>
            <person name="Bogdanov V."/>
            <person name="Penin A."/>
            <person name="Logacheva M."/>
        </authorList>
    </citation>
    <scope>NUCLEOTIDE SEQUENCE</scope>
    <source>
        <strain evidence="7">Hsosn_3</strain>
        <tissue evidence="7">Leaf</tissue>
    </source>
</reference>
<name>A0AAD8HR84_9APIA</name>
<evidence type="ECO:0000313" key="8">
    <source>
        <dbReference type="Proteomes" id="UP001237642"/>
    </source>
</evidence>
<dbReference type="GO" id="GO:0004190">
    <property type="term" value="F:aspartic-type endopeptidase activity"/>
    <property type="evidence" value="ECO:0007669"/>
    <property type="project" value="InterPro"/>
</dbReference>
<feature type="domain" description="Peptidase A1" evidence="6">
    <location>
        <begin position="50"/>
        <end position="428"/>
    </location>
</feature>
<organism evidence="7 8">
    <name type="scientific">Heracleum sosnowskyi</name>
    <dbReference type="NCBI Taxonomy" id="360622"/>
    <lineage>
        <taxon>Eukaryota</taxon>
        <taxon>Viridiplantae</taxon>
        <taxon>Streptophyta</taxon>
        <taxon>Embryophyta</taxon>
        <taxon>Tracheophyta</taxon>
        <taxon>Spermatophyta</taxon>
        <taxon>Magnoliopsida</taxon>
        <taxon>eudicotyledons</taxon>
        <taxon>Gunneridae</taxon>
        <taxon>Pentapetalae</taxon>
        <taxon>asterids</taxon>
        <taxon>campanulids</taxon>
        <taxon>Apiales</taxon>
        <taxon>Apiaceae</taxon>
        <taxon>Apioideae</taxon>
        <taxon>apioid superclade</taxon>
        <taxon>Tordylieae</taxon>
        <taxon>Tordyliinae</taxon>
        <taxon>Heracleum</taxon>
    </lineage>
</organism>
<evidence type="ECO:0000256" key="3">
    <source>
        <dbReference type="ARBA" id="ARBA00022525"/>
    </source>
</evidence>
<dbReference type="PROSITE" id="PS51767">
    <property type="entry name" value="PEPTIDASE_A1"/>
    <property type="match status" value="1"/>
</dbReference>
<evidence type="ECO:0000259" key="6">
    <source>
        <dbReference type="PROSITE" id="PS51767"/>
    </source>
</evidence>